<dbReference type="Proteomes" id="UP000319619">
    <property type="component" value="Unassembled WGS sequence"/>
</dbReference>
<feature type="transmembrane region" description="Helical" evidence="1">
    <location>
        <begin position="358"/>
        <end position="376"/>
    </location>
</feature>
<evidence type="ECO:0008006" key="4">
    <source>
        <dbReference type="Google" id="ProtNLM"/>
    </source>
</evidence>
<organism evidence="2 3">
    <name type="scientific">candidate division LCP-89 bacterium B3_LCP</name>
    <dbReference type="NCBI Taxonomy" id="2012998"/>
    <lineage>
        <taxon>Bacteria</taxon>
        <taxon>Pseudomonadati</taxon>
        <taxon>Bacteria division LCP-89</taxon>
    </lineage>
</organism>
<reference evidence="2 3" key="1">
    <citation type="submission" date="2017-06" db="EMBL/GenBank/DDBJ databases">
        <title>Novel microbial phyla capable of carbon fixation and sulfur reduction in deep-sea sediments.</title>
        <authorList>
            <person name="Huang J."/>
            <person name="Baker B."/>
            <person name="Wang Y."/>
        </authorList>
    </citation>
    <scope>NUCLEOTIDE SEQUENCE [LARGE SCALE GENOMIC DNA]</scope>
    <source>
        <strain evidence="2">B3_LCP</strain>
    </source>
</reference>
<feature type="transmembrane region" description="Helical" evidence="1">
    <location>
        <begin position="81"/>
        <end position="98"/>
    </location>
</feature>
<proteinExistence type="predicted"/>
<feature type="transmembrane region" description="Helical" evidence="1">
    <location>
        <begin position="166"/>
        <end position="186"/>
    </location>
</feature>
<feature type="transmembrane region" description="Helical" evidence="1">
    <location>
        <begin position="12"/>
        <end position="32"/>
    </location>
</feature>
<sequence>MTVYNKDLKESSPLAIILSWAALIGWVGFIYATLGTVPTWREFLQDRYGEGIFGTITYFAAGICLVAILFYMLFGRKERKFFPYIVLVLVMLFLRYTMRHWITIPVEQIHFIEYGMVGFLAFNALRYHLSGWALITAALFIAYFFGMIDECIQGLLENRVGEQRDMYWNGLAAALVLVIVAFSIKPKVIFHKCGFREARIHLLIVALCLPIQGYFNSTFAQFGYLIEDDALAVVFRSRLDVERLKLYDDNLDHFKQDIAPRIGKERMNTLLGDMHDKIHEEVTVHSFRRFYHGIRGNYPVAYKESLILSHYFPQFISGTSLDWPRGKIKELQDKIGNLVNSTYYSPVAEHLITKFTQLQMWFVIIMLEIFILILIARSFRKNQ</sequence>
<comment type="caution">
    <text evidence="2">The sequence shown here is derived from an EMBL/GenBank/DDBJ whole genome shotgun (WGS) entry which is preliminary data.</text>
</comment>
<feature type="transmembrane region" description="Helical" evidence="1">
    <location>
        <begin position="129"/>
        <end position="146"/>
    </location>
</feature>
<keyword evidence="1" id="KW-1133">Transmembrane helix</keyword>
<evidence type="ECO:0000313" key="3">
    <source>
        <dbReference type="Proteomes" id="UP000319619"/>
    </source>
</evidence>
<dbReference type="NCBIfam" id="NF037970">
    <property type="entry name" value="vanZ_1"/>
    <property type="match status" value="1"/>
</dbReference>
<protein>
    <recommendedName>
        <fullName evidence="4">VanZ-like domain-containing protein</fullName>
    </recommendedName>
</protein>
<evidence type="ECO:0000256" key="1">
    <source>
        <dbReference type="SAM" id="Phobius"/>
    </source>
</evidence>
<dbReference type="AlphaFoldDB" id="A0A532UZV3"/>
<keyword evidence="1" id="KW-0812">Transmembrane</keyword>
<dbReference type="EMBL" id="NJBN01000005">
    <property type="protein sequence ID" value="TKJ40481.1"/>
    <property type="molecule type" value="Genomic_DNA"/>
</dbReference>
<evidence type="ECO:0000313" key="2">
    <source>
        <dbReference type="EMBL" id="TKJ40481.1"/>
    </source>
</evidence>
<gene>
    <name evidence="2" type="ORF">CEE37_09210</name>
</gene>
<name>A0A532UZV3_UNCL8</name>
<accession>A0A532UZV3</accession>
<keyword evidence="1" id="KW-0472">Membrane</keyword>
<feature type="transmembrane region" description="Helical" evidence="1">
    <location>
        <begin position="52"/>
        <end position="74"/>
    </location>
</feature>